<keyword evidence="1" id="KW-0472">Membrane</keyword>
<comment type="caution">
    <text evidence="2">The sequence shown here is derived from an EMBL/GenBank/DDBJ whole genome shotgun (WGS) entry which is preliminary data.</text>
</comment>
<feature type="transmembrane region" description="Helical" evidence="1">
    <location>
        <begin position="26"/>
        <end position="46"/>
    </location>
</feature>
<feature type="transmembrane region" description="Helical" evidence="1">
    <location>
        <begin position="131"/>
        <end position="148"/>
    </location>
</feature>
<evidence type="ECO:0000313" key="2">
    <source>
        <dbReference type="EMBL" id="HGT82486.1"/>
    </source>
</evidence>
<feature type="transmembrane region" description="Helical" evidence="1">
    <location>
        <begin position="102"/>
        <end position="119"/>
    </location>
</feature>
<protein>
    <submittedName>
        <fullName evidence="2">Uncharacterized protein</fullName>
    </submittedName>
</protein>
<accession>A0A7J3M0M1</accession>
<evidence type="ECO:0000256" key="1">
    <source>
        <dbReference type="SAM" id="Phobius"/>
    </source>
</evidence>
<name>A0A7J3M0M1_ARCFL</name>
<keyword evidence="1" id="KW-0812">Transmembrane</keyword>
<organism evidence="2">
    <name type="scientific">Archaeoglobus fulgidus</name>
    <dbReference type="NCBI Taxonomy" id="2234"/>
    <lineage>
        <taxon>Archaea</taxon>
        <taxon>Methanobacteriati</taxon>
        <taxon>Methanobacteriota</taxon>
        <taxon>Archaeoglobi</taxon>
        <taxon>Archaeoglobales</taxon>
        <taxon>Archaeoglobaceae</taxon>
        <taxon>Archaeoglobus</taxon>
    </lineage>
</organism>
<gene>
    <name evidence="2" type="ORF">ENT52_02005</name>
</gene>
<proteinExistence type="predicted"/>
<sequence length="153" mass="17197">MDSPRISLLVPLPMLADIITKLEVSGVRIFLLITGVLGLAYSVEILRSNASKAGGSFFTSAFIFLFLMAFMRSGTFAISIFLGFVISFVLATILLSLRSSMYAKFVNLVFLCFLILLAIFRSELSQSLSELLLASIFLLWYYAFVFQFERWAK</sequence>
<feature type="transmembrane region" description="Helical" evidence="1">
    <location>
        <begin position="53"/>
        <end position="70"/>
    </location>
</feature>
<dbReference type="EMBL" id="DSYZ01000046">
    <property type="protein sequence ID" value="HGT82486.1"/>
    <property type="molecule type" value="Genomic_DNA"/>
</dbReference>
<keyword evidence="1" id="KW-1133">Transmembrane helix</keyword>
<feature type="transmembrane region" description="Helical" evidence="1">
    <location>
        <begin position="76"/>
        <end position="95"/>
    </location>
</feature>
<reference evidence="2" key="1">
    <citation type="journal article" date="2020" name="mSystems">
        <title>Genome- and Community-Level Interaction Insights into Carbon Utilization and Element Cycling Functions of Hydrothermarchaeota in Hydrothermal Sediment.</title>
        <authorList>
            <person name="Zhou Z."/>
            <person name="Liu Y."/>
            <person name="Xu W."/>
            <person name="Pan J."/>
            <person name="Luo Z.H."/>
            <person name="Li M."/>
        </authorList>
    </citation>
    <scope>NUCLEOTIDE SEQUENCE [LARGE SCALE GENOMIC DNA]</scope>
    <source>
        <strain evidence="2">SpSt-587</strain>
    </source>
</reference>
<dbReference type="AlphaFoldDB" id="A0A7J3M0M1"/>